<name>A0A0A1U0Q7_ENTIV</name>
<dbReference type="RefSeq" id="XP_004254256.1">
    <property type="nucleotide sequence ID" value="XM_004254208.1"/>
</dbReference>
<dbReference type="Proteomes" id="UP000014680">
    <property type="component" value="Unassembled WGS sequence"/>
</dbReference>
<reference evidence="1 2" key="1">
    <citation type="submission" date="2012-10" db="EMBL/GenBank/DDBJ databases">
        <authorList>
            <person name="Zafar N."/>
            <person name="Inman J."/>
            <person name="Hall N."/>
            <person name="Lorenzi H."/>
            <person name="Caler E."/>
        </authorList>
    </citation>
    <scope>NUCLEOTIDE SEQUENCE [LARGE SCALE GENOMIC DNA]</scope>
    <source>
        <strain evidence="1 2">IP1</strain>
    </source>
</reference>
<keyword evidence="2" id="KW-1185">Reference proteome</keyword>
<protein>
    <recommendedName>
        <fullName evidence="3">Leucine-rich repeat containing protein</fullName>
    </recommendedName>
</protein>
<evidence type="ECO:0000313" key="1">
    <source>
        <dbReference type="EMBL" id="ELP87485.1"/>
    </source>
</evidence>
<proteinExistence type="predicted"/>
<sequence>MVCLFYIHLKTYTQKTNSSDGTDYVAPKNWRRSYSSLFVSVNSQQFAHPTRRNTASQRTSPHEIRERPLFLPCVETCFQLIPKFNKSQKELERDDAATKRGGLNLEEILAIIMYADSTQVVINLRMVSKHVYSAFRHMKTNPFYSEKKLNKSANVKKRIVNARKDVLLFRNLKCLKGQLETFQTIKDAKLQDYKSFVVINDFSSVDNNIFNSIKSRIIDLTLVIYPEIEINFEGLTALKTLKIDFNNNEVTTASQQLLKNIELLKKNIYFKELFVRCNGKYAASLGKMLKSMKLVKQQIVVRFDRISENECVKFLSHRTGAIVLVMRNDLDNSILSNSVQIIPDNEGVYHISSSLVLRKRFLADFVKKNCPSSVSVCGKCECSVDKIDMTTCTTLTALTLNECKFSDECALLLPTSVVSFGMVNIDYVGLSNLVHVDVKQLEFVSCNTLSSLTIPPSVTSLSIDKCISLSSIDNLNKANVHFIKIAGCSNVRNLNIPTTLESLSINDCKKITHLLNLENAPMRDLNIKYCGRLSVINLPQTLTLLHISNCEKLVELMNFSEIKLLDFESSGPFNVDNLVFPKSMTHLEFGDYEAKNTTTLTNLTDLNDLKVLTITNAKFLEMLAFPPNLTGLILHECHTLTFYPNLMELNLQFMDITHCDALTCLSFPTTLTKMNISNCQHVTEFPNLEEMTNLKELDIDQCSSLEVVYFPLSITKLKVTKCKNLLDLPNIHELNIPFKHLLPFYYNLKTPLIPTTLSDILIEAWECVSLPNLECLHLLDLQITNCSFITSLSCPTTVTFLEMNGCKAISKICNLPKLKIQILKICYCSSLKSLKLPTTVSKLVMYDDTNISISNSKKLPLKSLYMESLENLKSIALPTTLTKLEIKECTAITSLPGIASAQIEEMHLFLFKRLKTLELPTTVTKLILDSFKMLTSLDNLEKISMSSLKISGMKKIQKLKFPSHLTKLEMCSCSSLKTLQISNLPLAELSLFMLDGMKSVELPTGISKLRIDSCPIFTLSSLANLKGLKLLEMIRSPMVETVVLPETINELSITECGGLKALPGLEKLKLNSDTLLQISLTLESPILTQKMMEGTIKKGNLEIKGWKCKNLNSIESIDAKKVVVTQCDQLSSIEFGKKITELEISDCTALVHVGIDDGGLTLFNLKNCIKLSECSFPSTLKTLRLHTCGDLYKIDVSRATDLTRIDATQCNHLQVICAPQSLKIITVDNCDNFEKIDNFKESGTLECFINECDCIEQISPPTCITKLSIQKCYSLNTVVDIDSLVNLPRDIVRSFKILSKK</sequence>
<dbReference type="GeneID" id="14886251"/>
<dbReference type="PANTHER" id="PTHR34630">
    <property type="entry name" value="OS11G0677101 PROTEIN"/>
    <property type="match status" value="1"/>
</dbReference>
<evidence type="ECO:0008006" key="3">
    <source>
        <dbReference type="Google" id="ProtNLM"/>
    </source>
</evidence>
<dbReference type="EMBL" id="KB206860">
    <property type="protein sequence ID" value="ELP87485.1"/>
    <property type="molecule type" value="Genomic_DNA"/>
</dbReference>
<dbReference type="OMA" id="SYCTGIK"/>
<dbReference type="Gene3D" id="3.80.10.10">
    <property type="entry name" value="Ribonuclease Inhibitor"/>
    <property type="match status" value="3"/>
</dbReference>
<dbReference type="OrthoDB" id="29321at2759"/>
<dbReference type="PANTHER" id="PTHR34630:SF100">
    <property type="entry name" value="OS02G0118900 PROTEIN"/>
    <property type="match status" value="1"/>
</dbReference>
<organism evidence="1 2">
    <name type="scientific">Entamoeba invadens IP1</name>
    <dbReference type="NCBI Taxonomy" id="370355"/>
    <lineage>
        <taxon>Eukaryota</taxon>
        <taxon>Amoebozoa</taxon>
        <taxon>Evosea</taxon>
        <taxon>Archamoebae</taxon>
        <taxon>Mastigamoebida</taxon>
        <taxon>Entamoebidae</taxon>
        <taxon>Entamoeba</taxon>
    </lineage>
</organism>
<dbReference type="SUPFAM" id="SSF52058">
    <property type="entry name" value="L domain-like"/>
    <property type="match status" value="3"/>
</dbReference>
<gene>
    <name evidence="1" type="ORF">EIN_097720</name>
</gene>
<dbReference type="VEuPathDB" id="AmoebaDB:EIN_097720"/>
<evidence type="ECO:0000313" key="2">
    <source>
        <dbReference type="Proteomes" id="UP000014680"/>
    </source>
</evidence>
<dbReference type="InterPro" id="IPR032675">
    <property type="entry name" value="LRR_dom_sf"/>
</dbReference>
<accession>A0A0A1U0Q7</accession>
<dbReference type="KEGG" id="eiv:EIN_097720"/>